<proteinExistence type="predicted"/>
<comment type="caution">
    <text evidence="1">The sequence shown here is derived from an EMBL/GenBank/DDBJ whole genome shotgun (WGS) entry which is preliminary data.</text>
</comment>
<accession>A0A2U1S9W0</accession>
<dbReference type="AlphaFoldDB" id="A0A2U1S9W0"/>
<dbReference type="OrthoDB" id="76400at2157"/>
<dbReference type="Proteomes" id="UP000245577">
    <property type="component" value="Unassembled WGS sequence"/>
</dbReference>
<reference evidence="1 2" key="1">
    <citation type="submission" date="2017-03" db="EMBL/GenBank/DDBJ databases">
        <title>Genome sequence of Methanobrevibacter wosei.</title>
        <authorList>
            <person name="Poehlein A."/>
            <person name="Seedorf H."/>
            <person name="Daniel R."/>
        </authorList>
    </citation>
    <scope>NUCLEOTIDE SEQUENCE [LARGE SCALE GENOMIC DNA]</scope>
    <source>
        <strain evidence="1 2">DSM 11979</strain>
    </source>
</reference>
<protein>
    <submittedName>
        <fullName evidence="1">Uncharacterized protein</fullName>
    </submittedName>
</protein>
<name>A0A2U1S9W0_9EURY</name>
<dbReference type="RefSeq" id="WP_116669093.1">
    <property type="nucleotide sequence ID" value="NZ_CALIUN010000008.1"/>
</dbReference>
<evidence type="ECO:0000313" key="2">
    <source>
        <dbReference type="Proteomes" id="UP000245577"/>
    </source>
</evidence>
<organism evidence="1 2">
    <name type="scientific">Methanobrevibacter woesei</name>
    <dbReference type="NCBI Taxonomy" id="190976"/>
    <lineage>
        <taxon>Archaea</taxon>
        <taxon>Methanobacteriati</taxon>
        <taxon>Methanobacteriota</taxon>
        <taxon>Methanomada group</taxon>
        <taxon>Methanobacteria</taxon>
        <taxon>Methanobacteriales</taxon>
        <taxon>Methanobacteriaceae</taxon>
        <taxon>Methanobrevibacter</taxon>
    </lineage>
</organism>
<dbReference type="EMBL" id="MZGU01000002">
    <property type="protein sequence ID" value="PWB87157.1"/>
    <property type="molecule type" value="Genomic_DNA"/>
</dbReference>
<keyword evidence="2" id="KW-1185">Reference proteome</keyword>
<sequence>MIDNAEDLKNKAMDNKPALKRKYINIPIGDVEYGFKVSGIGAKAIRLEKYVKYDEIIEAVEEGNDEGLEALIKKFIEDYEPEDEDEEE</sequence>
<evidence type="ECO:0000313" key="1">
    <source>
        <dbReference type="EMBL" id="PWB87157.1"/>
    </source>
</evidence>
<gene>
    <name evidence="1" type="ORF">MBBWO_02740</name>
</gene>